<dbReference type="InterPro" id="IPR047817">
    <property type="entry name" value="ABC2_TM_bact-type"/>
</dbReference>
<dbReference type="RefSeq" id="WP_211939824.1">
    <property type="nucleotide sequence ID" value="NZ_CP073078.1"/>
</dbReference>
<evidence type="ECO:0000256" key="1">
    <source>
        <dbReference type="ARBA" id="ARBA00004651"/>
    </source>
</evidence>
<dbReference type="GO" id="GO:0005886">
    <property type="term" value="C:plasma membrane"/>
    <property type="evidence" value="ECO:0007669"/>
    <property type="project" value="UniProtKB-SubCell"/>
</dbReference>
<protein>
    <submittedName>
        <fullName evidence="10">ABC transporter permease</fullName>
    </submittedName>
</protein>
<evidence type="ECO:0000256" key="6">
    <source>
        <dbReference type="ARBA" id="ARBA00022989"/>
    </source>
</evidence>
<dbReference type="PANTHER" id="PTHR30294">
    <property type="entry name" value="MEMBRANE COMPONENT OF ABC TRANSPORTER YHHJ-RELATED"/>
    <property type="match status" value="1"/>
</dbReference>
<dbReference type="Proteomes" id="UP000676409">
    <property type="component" value="Chromosome"/>
</dbReference>
<keyword evidence="11" id="KW-1185">Reference proteome</keyword>
<keyword evidence="6 8" id="KW-1133">Transmembrane helix</keyword>
<name>A0A975G3E2_9CAUL</name>
<dbReference type="InterPro" id="IPR051449">
    <property type="entry name" value="ABC-2_transporter_component"/>
</dbReference>
<accession>A0A975G3E2</accession>
<dbReference type="InterPro" id="IPR013525">
    <property type="entry name" value="ABC2_TM"/>
</dbReference>
<keyword evidence="5 8" id="KW-0812">Transmembrane</keyword>
<dbReference type="GO" id="GO:0140359">
    <property type="term" value="F:ABC-type transporter activity"/>
    <property type="evidence" value="ECO:0007669"/>
    <property type="project" value="InterPro"/>
</dbReference>
<evidence type="ECO:0000259" key="9">
    <source>
        <dbReference type="PROSITE" id="PS51012"/>
    </source>
</evidence>
<evidence type="ECO:0000313" key="11">
    <source>
        <dbReference type="Proteomes" id="UP000676409"/>
    </source>
</evidence>
<feature type="transmembrane region" description="Helical" evidence="8">
    <location>
        <begin position="186"/>
        <end position="210"/>
    </location>
</feature>
<evidence type="ECO:0000256" key="5">
    <source>
        <dbReference type="ARBA" id="ARBA00022692"/>
    </source>
</evidence>
<gene>
    <name evidence="10" type="ORF">KCG34_07845</name>
</gene>
<reference evidence="10" key="1">
    <citation type="submission" date="2021-04" db="EMBL/GenBank/DDBJ databases">
        <title>The complete genome sequence of Caulobacter sp. S6.</title>
        <authorList>
            <person name="Tang Y."/>
            <person name="Ouyang W."/>
            <person name="Liu Q."/>
            <person name="Huang B."/>
            <person name="Guo Z."/>
            <person name="Lei P."/>
        </authorList>
    </citation>
    <scope>NUCLEOTIDE SEQUENCE</scope>
    <source>
        <strain evidence="10">S6</strain>
    </source>
</reference>
<dbReference type="EMBL" id="CP073078">
    <property type="protein sequence ID" value="QUD89772.1"/>
    <property type="molecule type" value="Genomic_DNA"/>
</dbReference>
<organism evidence="10 11">
    <name type="scientific">Phenylobacterium montanum</name>
    <dbReference type="NCBI Taxonomy" id="2823693"/>
    <lineage>
        <taxon>Bacteria</taxon>
        <taxon>Pseudomonadati</taxon>
        <taxon>Pseudomonadota</taxon>
        <taxon>Alphaproteobacteria</taxon>
        <taxon>Caulobacterales</taxon>
        <taxon>Caulobacteraceae</taxon>
        <taxon>Phenylobacterium</taxon>
    </lineage>
</organism>
<comment type="subcellular location">
    <subcellularLocation>
        <location evidence="1">Cell membrane</location>
        <topology evidence="1">Multi-pass membrane protein</topology>
    </subcellularLocation>
</comment>
<keyword evidence="7 8" id="KW-0472">Membrane</keyword>
<feature type="domain" description="ABC transmembrane type-2" evidence="9">
    <location>
        <begin position="134"/>
        <end position="380"/>
    </location>
</feature>
<dbReference type="KEGG" id="caul:KCG34_07845"/>
<feature type="transmembrane region" description="Helical" evidence="8">
    <location>
        <begin position="300"/>
        <end position="317"/>
    </location>
</feature>
<evidence type="ECO:0000256" key="3">
    <source>
        <dbReference type="ARBA" id="ARBA00022448"/>
    </source>
</evidence>
<dbReference type="Gene3D" id="3.40.1710.10">
    <property type="entry name" value="abc type-2 transporter like domain"/>
    <property type="match status" value="1"/>
</dbReference>
<dbReference type="PROSITE" id="PS51012">
    <property type="entry name" value="ABC_TM2"/>
    <property type="match status" value="1"/>
</dbReference>
<evidence type="ECO:0000256" key="8">
    <source>
        <dbReference type="SAM" id="Phobius"/>
    </source>
</evidence>
<feature type="transmembrane region" description="Helical" evidence="8">
    <location>
        <begin position="237"/>
        <end position="258"/>
    </location>
</feature>
<keyword evidence="4" id="KW-1003">Cell membrane</keyword>
<keyword evidence="3" id="KW-0813">Transport</keyword>
<sequence length="382" mass="41086">MTAPGGARLTAKGRRIWALVRKEGRQVVRDPSSFAIGVVLPLMLILLFGYAMSLDVKHVPIALVIEDRSTEAAEIAASFQLSPYFDVHRAGSTIEAREMMLAQKVDGIVDVPADFTRRAANGDASVQILVHGVDGNRARIIEAYAAAAVAQTNARRAAEGEAGGPGGGRAVVESQLWFNAANDTRYFLVPGLIVLIITLIGAFMTSMVVAREWERGTFEALFVSPVRTDEILIGKTIPYFLLGMGGLALCMLSARYLFDVPFRGSLLTLIGASMLYLLVSVATGLLISSTFKSQFLSSQVTLVATFMPALMLSGFIYDLHSVPTAVRLISYGVPARYYVSLLQTLFLAGDVWSVVLPNAAVLAVVAAVMLGLTRRATRKQLG</sequence>
<comment type="similarity">
    <text evidence="2">Belongs to the ABC-2 integral membrane protein family.</text>
</comment>
<evidence type="ECO:0000256" key="2">
    <source>
        <dbReference type="ARBA" id="ARBA00007783"/>
    </source>
</evidence>
<evidence type="ECO:0000256" key="7">
    <source>
        <dbReference type="ARBA" id="ARBA00023136"/>
    </source>
</evidence>
<evidence type="ECO:0000313" key="10">
    <source>
        <dbReference type="EMBL" id="QUD89772.1"/>
    </source>
</evidence>
<feature type="transmembrane region" description="Helical" evidence="8">
    <location>
        <begin position="34"/>
        <end position="53"/>
    </location>
</feature>
<dbReference type="PANTHER" id="PTHR30294:SF29">
    <property type="entry name" value="MULTIDRUG ABC TRANSPORTER PERMEASE YBHS-RELATED"/>
    <property type="match status" value="1"/>
</dbReference>
<proteinExistence type="inferred from homology"/>
<dbReference type="AlphaFoldDB" id="A0A975G3E2"/>
<evidence type="ECO:0000256" key="4">
    <source>
        <dbReference type="ARBA" id="ARBA00022475"/>
    </source>
</evidence>
<dbReference type="Pfam" id="PF12698">
    <property type="entry name" value="ABC2_membrane_3"/>
    <property type="match status" value="1"/>
</dbReference>
<feature type="transmembrane region" description="Helical" evidence="8">
    <location>
        <begin position="264"/>
        <end position="288"/>
    </location>
</feature>
<feature type="transmembrane region" description="Helical" evidence="8">
    <location>
        <begin position="351"/>
        <end position="372"/>
    </location>
</feature>